<dbReference type="RefSeq" id="WP_055061579.1">
    <property type="nucleotide sequence ID" value="NZ_CVRQ01000017.1"/>
</dbReference>
<keyword evidence="2" id="KW-1185">Reference proteome</keyword>
<organism evidence="1 2">
    <name type="scientific">Agathobacter rectalis</name>
    <dbReference type="NCBI Taxonomy" id="39491"/>
    <lineage>
        <taxon>Bacteria</taxon>
        <taxon>Bacillati</taxon>
        <taxon>Bacillota</taxon>
        <taxon>Clostridia</taxon>
        <taxon>Lachnospirales</taxon>
        <taxon>Lachnospiraceae</taxon>
        <taxon>Agathobacter</taxon>
    </lineage>
</organism>
<protein>
    <submittedName>
        <fullName evidence="1">Uncharacterized protein</fullName>
    </submittedName>
</protein>
<dbReference type="Proteomes" id="UP000049472">
    <property type="component" value="Unassembled WGS sequence"/>
</dbReference>
<dbReference type="AlphaFoldDB" id="A0A0M6WJ57"/>
<proteinExistence type="predicted"/>
<reference evidence="2" key="1">
    <citation type="submission" date="2015-05" db="EMBL/GenBank/DDBJ databases">
        <authorList>
            <consortium name="Pathogen Informatics"/>
        </authorList>
    </citation>
    <scope>NUCLEOTIDE SEQUENCE [LARGE SCALE GENOMIC DNA]</scope>
    <source>
        <strain evidence="2">T1-815</strain>
    </source>
</reference>
<gene>
    <name evidence="1" type="ORF">T1815_12881</name>
</gene>
<evidence type="ECO:0000313" key="2">
    <source>
        <dbReference type="Proteomes" id="UP000049472"/>
    </source>
</evidence>
<sequence length="108" mass="12832">MTKQELSKMLHATGCPVNEGISDLDNGKKFPRIDYWEIAWDDVMASGDNYEDKITWQVSFYSRTPRNEKLIMLRDMMRKKGLHPTILHEFITDDKIWHSYFSLETMNE</sequence>
<accession>A0A0M6WJ57</accession>
<dbReference type="EMBL" id="CVRQ01000017">
    <property type="protein sequence ID" value="CRL36268.1"/>
    <property type="molecule type" value="Genomic_DNA"/>
</dbReference>
<name>A0A0M6WJ57_9FIRM</name>
<evidence type="ECO:0000313" key="1">
    <source>
        <dbReference type="EMBL" id="CRL36268.1"/>
    </source>
</evidence>